<proteinExistence type="predicted"/>
<accession>A0A2G2XUZ3</accession>
<dbReference type="Gene3D" id="3.80.10.10">
    <property type="entry name" value="Ribonuclease Inhibitor"/>
    <property type="match status" value="1"/>
</dbReference>
<dbReference type="SUPFAM" id="SSF52058">
    <property type="entry name" value="L domain-like"/>
    <property type="match status" value="1"/>
</dbReference>
<dbReference type="InterPro" id="IPR032675">
    <property type="entry name" value="LRR_dom_sf"/>
</dbReference>
<dbReference type="AlphaFoldDB" id="A0A2G2XUZ3"/>
<dbReference type="PANTHER" id="PTHR15140:SF52">
    <property type="entry name" value="LATE BLIGHT RESISTANCE PROTEIN HOMOLOG R1A-4"/>
    <property type="match status" value="1"/>
</dbReference>
<reference evidence="1 2" key="1">
    <citation type="journal article" date="2014" name="Nat. Genet.">
        <title>Genome sequence of the hot pepper provides insights into the evolution of pungency in Capsicum species.</title>
        <authorList>
            <person name="Kim S."/>
            <person name="Park M."/>
            <person name="Yeom S.I."/>
            <person name="Kim Y.M."/>
            <person name="Lee J.M."/>
            <person name="Lee H.A."/>
            <person name="Seo E."/>
            <person name="Choi J."/>
            <person name="Cheong K."/>
            <person name="Kim K.T."/>
            <person name="Jung K."/>
            <person name="Lee G.W."/>
            <person name="Oh S.K."/>
            <person name="Bae C."/>
            <person name="Kim S.B."/>
            <person name="Lee H.Y."/>
            <person name="Kim S.Y."/>
            <person name="Kim M.S."/>
            <person name="Kang B.C."/>
            <person name="Jo Y.D."/>
            <person name="Yang H.B."/>
            <person name="Jeong H.J."/>
            <person name="Kang W.H."/>
            <person name="Kwon J.K."/>
            <person name="Shin C."/>
            <person name="Lim J.Y."/>
            <person name="Park J.H."/>
            <person name="Huh J.H."/>
            <person name="Kim J.S."/>
            <person name="Kim B.D."/>
            <person name="Cohen O."/>
            <person name="Paran I."/>
            <person name="Suh M.C."/>
            <person name="Lee S.B."/>
            <person name="Kim Y.K."/>
            <person name="Shin Y."/>
            <person name="Noh S.J."/>
            <person name="Park J."/>
            <person name="Seo Y.S."/>
            <person name="Kwon S.Y."/>
            <person name="Kim H.A."/>
            <person name="Park J.M."/>
            <person name="Kim H.J."/>
            <person name="Choi S.B."/>
            <person name="Bosland P.W."/>
            <person name="Reeves G."/>
            <person name="Jo S.H."/>
            <person name="Lee B.W."/>
            <person name="Cho H.T."/>
            <person name="Choi H.S."/>
            <person name="Lee M.S."/>
            <person name="Yu Y."/>
            <person name="Do Choi Y."/>
            <person name="Park B.S."/>
            <person name="van Deynze A."/>
            <person name="Ashrafi H."/>
            <person name="Hill T."/>
            <person name="Kim W.T."/>
            <person name="Pai H.S."/>
            <person name="Ahn H.K."/>
            <person name="Yeam I."/>
            <person name="Giovannoni J.J."/>
            <person name="Rose J.K."/>
            <person name="Sorensen I."/>
            <person name="Lee S.J."/>
            <person name="Kim R.W."/>
            <person name="Choi I.Y."/>
            <person name="Choi B.S."/>
            <person name="Lim J.S."/>
            <person name="Lee Y.H."/>
            <person name="Choi D."/>
        </authorList>
    </citation>
    <scope>NUCLEOTIDE SEQUENCE [LARGE SCALE GENOMIC DNA]</scope>
    <source>
        <strain evidence="2">cv. CM334</strain>
    </source>
</reference>
<reference evidence="1 2" key="2">
    <citation type="journal article" date="2017" name="Genome Biol.">
        <title>New reference genome sequences of hot pepper reveal the massive evolution of plant disease-resistance genes by retroduplication.</title>
        <authorList>
            <person name="Kim S."/>
            <person name="Park J."/>
            <person name="Yeom S.I."/>
            <person name="Kim Y.M."/>
            <person name="Seo E."/>
            <person name="Kim K.T."/>
            <person name="Kim M.S."/>
            <person name="Lee J.M."/>
            <person name="Cheong K."/>
            <person name="Shin H.S."/>
            <person name="Kim S.B."/>
            <person name="Han K."/>
            <person name="Lee J."/>
            <person name="Park M."/>
            <person name="Lee H.A."/>
            <person name="Lee H.Y."/>
            <person name="Lee Y."/>
            <person name="Oh S."/>
            <person name="Lee J.H."/>
            <person name="Choi E."/>
            <person name="Choi E."/>
            <person name="Lee S.E."/>
            <person name="Jeon J."/>
            <person name="Kim H."/>
            <person name="Choi G."/>
            <person name="Song H."/>
            <person name="Lee J."/>
            <person name="Lee S.C."/>
            <person name="Kwon J.K."/>
            <person name="Lee H.Y."/>
            <person name="Koo N."/>
            <person name="Hong Y."/>
            <person name="Kim R.W."/>
            <person name="Kang W.H."/>
            <person name="Huh J.H."/>
            <person name="Kang B.C."/>
            <person name="Yang T.J."/>
            <person name="Lee Y.H."/>
            <person name="Bennetzen J.L."/>
            <person name="Choi D."/>
        </authorList>
    </citation>
    <scope>NUCLEOTIDE SEQUENCE [LARGE SCALE GENOMIC DNA]</scope>
    <source>
        <strain evidence="2">cv. CM334</strain>
    </source>
</reference>
<name>A0A2G2XUZ3_CAPAN</name>
<keyword evidence="2" id="KW-1185">Reference proteome</keyword>
<evidence type="ECO:0000313" key="1">
    <source>
        <dbReference type="EMBL" id="PHT61259.1"/>
    </source>
</evidence>
<dbReference type="PANTHER" id="PTHR15140">
    <property type="entry name" value="TUBULIN-SPECIFIC CHAPERONE E"/>
    <property type="match status" value="1"/>
</dbReference>
<organism evidence="1 2">
    <name type="scientific">Capsicum annuum</name>
    <name type="common">Capsicum pepper</name>
    <dbReference type="NCBI Taxonomy" id="4072"/>
    <lineage>
        <taxon>Eukaryota</taxon>
        <taxon>Viridiplantae</taxon>
        <taxon>Streptophyta</taxon>
        <taxon>Embryophyta</taxon>
        <taxon>Tracheophyta</taxon>
        <taxon>Spermatophyta</taxon>
        <taxon>Magnoliopsida</taxon>
        <taxon>eudicotyledons</taxon>
        <taxon>Gunneridae</taxon>
        <taxon>Pentapetalae</taxon>
        <taxon>asterids</taxon>
        <taxon>lamiids</taxon>
        <taxon>Solanales</taxon>
        <taxon>Solanaceae</taxon>
        <taxon>Solanoideae</taxon>
        <taxon>Capsiceae</taxon>
        <taxon>Capsicum</taxon>
    </lineage>
</organism>
<dbReference type="Gramene" id="PHT61259">
    <property type="protein sequence ID" value="PHT61259"/>
    <property type="gene ID" value="T459_34891"/>
</dbReference>
<dbReference type="EMBL" id="AYRZ02000196">
    <property type="protein sequence ID" value="PHT61259.1"/>
    <property type="molecule type" value="Genomic_DNA"/>
</dbReference>
<comment type="caution">
    <text evidence="1">The sequence shown here is derived from an EMBL/GenBank/DDBJ whole genome shotgun (WGS) entry which is preliminary data.</text>
</comment>
<protein>
    <submittedName>
        <fullName evidence="1">Uncharacterized protein</fullName>
    </submittedName>
</protein>
<sequence length="209" mass="23035">MGEEDTFVNLKYLGLNDETLAKWEFAEESFPVLEKLALWECRKLTKIPPNFGDIDSLKIIELFESPQLEDSAVEIKQYVEDITGVDKLQILDLNNIPLSKTEPFPASPSSSAMLSSHLLVGVPLLCLAVRVCCNRMLATSTVSLSLIHTWCFPELLLHAQFTPLSWRAAAMPSSASFFTCAAVQHLASCATVSFVLINAQIPGYAISNL</sequence>
<dbReference type="Proteomes" id="UP000222542">
    <property type="component" value="Unassembled WGS sequence"/>
</dbReference>
<gene>
    <name evidence="1" type="ORF">T459_34891</name>
</gene>
<evidence type="ECO:0000313" key="2">
    <source>
        <dbReference type="Proteomes" id="UP000222542"/>
    </source>
</evidence>